<proteinExistence type="inferred from homology"/>
<comment type="catalytic activity">
    <reaction evidence="10">
        <text>3 propionate 3-nitronate + 3 O2 + H2O = 3 3-oxopropanoate + 2 nitrate + nitrite + H2O2 + 3 H(+)</text>
        <dbReference type="Rhea" id="RHEA:57332"/>
        <dbReference type="ChEBI" id="CHEBI:15377"/>
        <dbReference type="ChEBI" id="CHEBI:15378"/>
        <dbReference type="ChEBI" id="CHEBI:15379"/>
        <dbReference type="ChEBI" id="CHEBI:16240"/>
        <dbReference type="ChEBI" id="CHEBI:16301"/>
        <dbReference type="ChEBI" id="CHEBI:17632"/>
        <dbReference type="ChEBI" id="CHEBI:33190"/>
        <dbReference type="ChEBI" id="CHEBI:136067"/>
    </reaction>
</comment>
<dbReference type="PANTHER" id="PTHR42747:SF3">
    <property type="entry name" value="NITRONATE MONOOXYGENASE-RELATED"/>
    <property type="match status" value="1"/>
</dbReference>
<dbReference type="EMBL" id="JACIJD010000009">
    <property type="protein sequence ID" value="MBB5694308.1"/>
    <property type="molecule type" value="Genomic_DNA"/>
</dbReference>
<evidence type="ECO:0000256" key="11">
    <source>
        <dbReference type="ARBA" id="ARBA00067136"/>
    </source>
</evidence>
<dbReference type="AlphaFoldDB" id="A0A840XZN9"/>
<dbReference type="Pfam" id="PF03060">
    <property type="entry name" value="NMO"/>
    <property type="match status" value="1"/>
</dbReference>
<dbReference type="GO" id="GO:0018580">
    <property type="term" value="F:nitronate monooxygenase activity"/>
    <property type="evidence" value="ECO:0007669"/>
    <property type="project" value="InterPro"/>
</dbReference>
<comment type="caution">
    <text evidence="12">The sequence shown here is derived from an EMBL/GenBank/DDBJ whole genome shotgun (WGS) entry which is preliminary data.</text>
</comment>
<keyword evidence="6" id="KW-0547">Nucleotide-binding</keyword>
<keyword evidence="3" id="KW-0216">Detoxification</keyword>
<evidence type="ECO:0000256" key="9">
    <source>
        <dbReference type="ARBA" id="ARBA00031155"/>
    </source>
</evidence>
<dbReference type="CDD" id="cd04730">
    <property type="entry name" value="NPD_like"/>
    <property type="match status" value="1"/>
</dbReference>
<reference evidence="12 13" key="1">
    <citation type="submission" date="2020-08" db="EMBL/GenBank/DDBJ databases">
        <title>Genomic Encyclopedia of Type Strains, Phase IV (KMG-IV): sequencing the most valuable type-strain genomes for metagenomic binning, comparative biology and taxonomic classification.</title>
        <authorList>
            <person name="Goeker M."/>
        </authorList>
    </citation>
    <scope>NUCLEOTIDE SEQUENCE [LARGE SCALE GENOMIC DNA]</scope>
    <source>
        <strain evidence="12 13">DSM 25622</strain>
    </source>
</reference>
<keyword evidence="4" id="KW-0285">Flavoprotein</keyword>
<evidence type="ECO:0000256" key="10">
    <source>
        <dbReference type="ARBA" id="ARBA00049401"/>
    </source>
</evidence>
<dbReference type="FunFam" id="3.20.20.70:FF:000154">
    <property type="entry name" value="Probable nitronate monooxygenase"/>
    <property type="match status" value="1"/>
</dbReference>
<protein>
    <recommendedName>
        <fullName evidence="11">Nitronate monooxygenase</fullName>
    </recommendedName>
    <alternativeName>
        <fullName evidence="9">Propionate 3-nitronate monooxygenase</fullName>
    </alternativeName>
</protein>
<keyword evidence="5" id="KW-0288">FMN</keyword>
<comment type="similarity">
    <text evidence="2">Belongs to the nitronate monooxygenase family. NMO class I subfamily.</text>
</comment>
<evidence type="ECO:0000313" key="13">
    <source>
        <dbReference type="Proteomes" id="UP000580654"/>
    </source>
</evidence>
<evidence type="ECO:0000256" key="4">
    <source>
        <dbReference type="ARBA" id="ARBA00022630"/>
    </source>
</evidence>
<name>A0A840XZN9_9PROT</name>
<comment type="cofactor">
    <cofactor evidence="1">
        <name>FMN</name>
        <dbReference type="ChEBI" id="CHEBI:58210"/>
    </cofactor>
</comment>
<organism evidence="12 13">
    <name type="scientific">Muricoccus pecuniae</name>
    <dbReference type="NCBI Taxonomy" id="693023"/>
    <lineage>
        <taxon>Bacteria</taxon>
        <taxon>Pseudomonadati</taxon>
        <taxon>Pseudomonadota</taxon>
        <taxon>Alphaproteobacteria</taxon>
        <taxon>Acetobacterales</taxon>
        <taxon>Roseomonadaceae</taxon>
        <taxon>Muricoccus</taxon>
    </lineage>
</organism>
<dbReference type="GO" id="GO:0000166">
    <property type="term" value="F:nucleotide binding"/>
    <property type="evidence" value="ECO:0007669"/>
    <property type="project" value="UniProtKB-KW"/>
</dbReference>
<sequence length="359" mass="37877">MTWTDRRILDLFGIELPIVQAPMSGPTTPEMAAAVSEAGGLGSLACAQYTPEGAREAVQRVRARTSRPFNINFFCHASPEPDPARAAAWHKALERYYLEFGLDPDAPPPASGRAPFDEAFCAVVEEVRPAVCSFHFGLPEPSLLERVRRTGARVISSATTVAEARWLEERGCDAVIAMGLEAGGHRGNFLTESMTSQLGTFALVPQVADAVRVPVIAAGGIGDARGIRAALALGASAVQIGTAYLFTPEAKVPPVHREALRRAGEHETALTNIFTGRPARGILNRAMRELGPISPLAPAFPGAGGSMAPLRSHTEALGLGDFMSLWAGQTAALGREMPAGELTRRLAAETLGLSPAGQA</sequence>
<dbReference type="SUPFAM" id="SSF51412">
    <property type="entry name" value="Inosine monophosphate dehydrogenase (IMPDH)"/>
    <property type="match status" value="1"/>
</dbReference>
<keyword evidence="8 12" id="KW-0503">Monooxygenase</keyword>
<dbReference type="RefSeq" id="WP_184518171.1">
    <property type="nucleotide sequence ID" value="NZ_JACIJD010000009.1"/>
</dbReference>
<evidence type="ECO:0000256" key="8">
    <source>
        <dbReference type="ARBA" id="ARBA00023033"/>
    </source>
</evidence>
<dbReference type="Gene3D" id="3.20.20.70">
    <property type="entry name" value="Aldolase class I"/>
    <property type="match status" value="1"/>
</dbReference>
<dbReference type="InterPro" id="IPR013785">
    <property type="entry name" value="Aldolase_TIM"/>
</dbReference>
<dbReference type="Proteomes" id="UP000580654">
    <property type="component" value="Unassembled WGS sequence"/>
</dbReference>
<dbReference type="InterPro" id="IPR004136">
    <property type="entry name" value="NMO"/>
</dbReference>
<evidence type="ECO:0000256" key="6">
    <source>
        <dbReference type="ARBA" id="ARBA00022741"/>
    </source>
</evidence>
<keyword evidence="13" id="KW-1185">Reference proteome</keyword>
<evidence type="ECO:0000256" key="3">
    <source>
        <dbReference type="ARBA" id="ARBA00022575"/>
    </source>
</evidence>
<evidence type="ECO:0000313" key="12">
    <source>
        <dbReference type="EMBL" id="MBB5694308.1"/>
    </source>
</evidence>
<gene>
    <name evidence="12" type="ORF">FHS87_002353</name>
</gene>
<evidence type="ECO:0000256" key="2">
    <source>
        <dbReference type="ARBA" id="ARBA00009881"/>
    </source>
</evidence>
<evidence type="ECO:0000256" key="7">
    <source>
        <dbReference type="ARBA" id="ARBA00023002"/>
    </source>
</evidence>
<dbReference type="PANTHER" id="PTHR42747">
    <property type="entry name" value="NITRONATE MONOOXYGENASE-RELATED"/>
    <property type="match status" value="1"/>
</dbReference>
<accession>A0A840XZN9</accession>
<evidence type="ECO:0000256" key="5">
    <source>
        <dbReference type="ARBA" id="ARBA00022643"/>
    </source>
</evidence>
<keyword evidence="7 12" id="KW-0560">Oxidoreductase</keyword>
<dbReference type="GO" id="GO:0009636">
    <property type="term" value="P:response to toxic substance"/>
    <property type="evidence" value="ECO:0007669"/>
    <property type="project" value="UniProtKB-KW"/>
</dbReference>
<evidence type="ECO:0000256" key="1">
    <source>
        <dbReference type="ARBA" id="ARBA00001917"/>
    </source>
</evidence>